<dbReference type="Pfam" id="PF00135">
    <property type="entry name" value="COesterase"/>
    <property type="match status" value="1"/>
</dbReference>
<dbReference type="EC" id="3.1.1.-" evidence="3"/>
<evidence type="ECO:0000313" key="5">
    <source>
        <dbReference type="EMBL" id="RAI97550.1"/>
    </source>
</evidence>
<gene>
    <name evidence="5" type="ORF">LX64_05058</name>
</gene>
<dbReference type="RefSeq" id="WP_111600431.1">
    <property type="nucleotide sequence ID" value="NZ_QLLL01000015.1"/>
</dbReference>
<evidence type="ECO:0000259" key="4">
    <source>
        <dbReference type="Pfam" id="PF00135"/>
    </source>
</evidence>
<dbReference type="InterPro" id="IPR019826">
    <property type="entry name" value="Carboxylesterase_B_AS"/>
</dbReference>
<sequence length="514" mass="56105">MHFSKRWLGILLLCAYSFSYSQKRPFLQQVKVDGGLISGTDTAQLKVFKGVPFAAPPIGNLRWKAPQAVIPWKGVKACTAYSASPMQGKPAPFNCWTEEYLIPSAPIGEDCLYLNVWTGAKSAQEKRPVFVWIYGGGLMSGGSACPIYDGAAMAAQGVVFVSINYRVGVFGYLAHPALTAESAQHASGNYGLMDQIAALQWVQKNIAAFGGDPNQVTIAGQSAGAMSVCALVASPLTKGLFRGAIAESGGNFTNTNATLAVAEEKGVKMQAALGASTLEEMRKVPADVLLKQNMFASGIVVDGYTLPQPMVNIFEAGLQQPVNVMTGWNEDDAVFFGPYKTADQFTVDIERQFEHDADQLLRFYPAANDDDAKASQKALSRDRTFGIQNFTWGNIQSSQLANPIYMYRFMRKPPADSPASDFGSFHTAEVPYALGNLRFVQRPFTEVDHRLSASMLAYWVSFVKTGDPNTGELPHWPAYQPTTESTLLLNEHIVPVAMPQAEALRFLYEKTRVK</sequence>
<comment type="caution">
    <text evidence="5">The sequence shown here is derived from an EMBL/GenBank/DDBJ whole genome shotgun (WGS) entry which is preliminary data.</text>
</comment>
<dbReference type="InterPro" id="IPR050309">
    <property type="entry name" value="Type-B_Carboxylest/Lipase"/>
</dbReference>
<dbReference type="InterPro" id="IPR029058">
    <property type="entry name" value="AB_hydrolase_fold"/>
</dbReference>
<comment type="similarity">
    <text evidence="1 3">Belongs to the type-B carboxylesterase/lipase family.</text>
</comment>
<evidence type="ECO:0000256" key="3">
    <source>
        <dbReference type="RuleBase" id="RU361235"/>
    </source>
</evidence>
<protein>
    <recommendedName>
        <fullName evidence="3">Carboxylic ester hydrolase</fullName>
        <ecNumber evidence="3">3.1.1.-</ecNumber>
    </recommendedName>
</protein>
<dbReference type="Proteomes" id="UP000249547">
    <property type="component" value="Unassembled WGS sequence"/>
</dbReference>
<dbReference type="InterPro" id="IPR002018">
    <property type="entry name" value="CarbesteraseB"/>
</dbReference>
<evidence type="ECO:0000313" key="6">
    <source>
        <dbReference type="Proteomes" id="UP000249547"/>
    </source>
</evidence>
<feature type="domain" description="Carboxylesterase type B" evidence="4">
    <location>
        <begin position="29"/>
        <end position="494"/>
    </location>
</feature>
<dbReference type="OrthoDB" id="9775851at2"/>
<organism evidence="5 6">
    <name type="scientific">Chitinophaga skermanii</name>
    <dbReference type="NCBI Taxonomy" id="331697"/>
    <lineage>
        <taxon>Bacteria</taxon>
        <taxon>Pseudomonadati</taxon>
        <taxon>Bacteroidota</taxon>
        <taxon>Chitinophagia</taxon>
        <taxon>Chitinophagales</taxon>
        <taxon>Chitinophagaceae</taxon>
        <taxon>Chitinophaga</taxon>
    </lineage>
</organism>
<keyword evidence="2 3" id="KW-0378">Hydrolase</keyword>
<dbReference type="Gene3D" id="3.40.50.1820">
    <property type="entry name" value="alpha/beta hydrolase"/>
    <property type="match status" value="1"/>
</dbReference>
<proteinExistence type="inferred from homology"/>
<reference evidence="5 6" key="1">
    <citation type="submission" date="2018-06" db="EMBL/GenBank/DDBJ databases">
        <title>Genomic Encyclopedia of Archaeal and Bacterial Type Strains, Phase II (KMG-II): from individual species to whole genera.</title>
        <authorList>
            <person name="Goeker M."/>
        </authorList>
    </citation>
    <scope>NUCLEOTIDE SEQUENCE [LARGE SCALE GENOMIC DNA]</scope>
    <source>
        <strain evidence="5 6">DSM 23857</strain>
    </source>
</reference>
<keyword evidence="6" id="KW-1185">Reference proteome</keyword>
<dbReference type="GO" id="GO:0016787">
    <property type="term" value="F:hydrolase activity"/>
    <property type="evidence" value="ECO:0007669"/>
    <property type="project" value="UniProtKB-KW"/>
</dbReference>
<name>A0A327PZ81_9BACT</name>
<dbReference type="SUPFAM" id="SSF53474">
    <property type="entry name" value="alpha/beta-Hydrolases"/>
    <property type="match status" value="1"/>
</dbReference>
<dbReference type="PROSITE" id="PS00122">
    <property type="entry name" value="CARBOXYLESTERASE_B_1"/>
    <property type="match status" value="1"/>
</dbReference>
<accession>A0A327PZ81</accession>
<evidence type="ECO:0000256" key="2">
    <source>
        <dbReference type="ARBA" id="ARBA00022801"/>
    </source>
</evidence>
<dbReference type="EMBL" id="QLLL01000015">
    <property type="protein sequence ID" value="RAI97550.1"/>
    <property type="molecule type" value="Genomic_DNA"/>
</dbReference>
<evidence type="ECO:0000256" key="1">
    <source>
        <dbReference type="ARBA" id="ARBA00005964"/>
    </source>
</evidence>
<dbReference type="PANTHER" id="PTHR11559">
    <property type="entry name" value="CARBOXYLESTERASE"/>
    <property type="match status" value="1"/>
</dbReference>
<dbReference type="AlphaFoldDB" id="A0A327PZ81"/>